<gene>
    <name evidence="1" type="ORF">C8F04DRAFT_1111293</name>
</gene>
<dbReference type="AlphaFoldDB" id="A0AAD6X0G2"/>
<protein>
    <submittedName>
        <fullName evidence="1">Uncharacterized protein</fullName>
    </submittedName>
</protein>
<evidence type="ECO:0000313" key="2">
    <source>
        <dbReference type="Proteomes" id="UP001218188"/>
    </source>
</evidence>
<proteinExistence type="predicted"/>
<comment type="caution">
    <text evidence="1">The sequence shown here is derived from an EMBL/GenBank/DDBJ whole genome shotgun (WGS) entry which is preliminary data.</text>
</comment>
<name>A0AAD6X0G2_9AGAR</name>
<sequence length="154" mass="17633">MQYHDFCFFTDDSRPDWYFESMARVRRTARVGFVITPKEIRTKANSPLVDFFYVSSPSPILFLLAHFLPLLRSSCFVRRECTRLWGRVHLAGTLLRFWTDPSASSPRSCHAARAEFCANSPLRLRTAARSRSPLSAHFSLLFSDSVPLQAAVLM</sequence>
<accession>A0AAD6X0G2</accession>
<organism evidence="1 2">
    <name type="scientific">Mycena alexandri</name>
    <dbReference type="NCBI Taxonomy" id="1745969"/>
    <lineage>
        <taxon>Eukaryota</taxon>
        <taxon>Fungi</taxon>
        <taxon>Dikarya</taxon>
        <taxon>Basidiomycota</taxon>
        <taxon>Agaricomycotina</taxon>
        <taxon>Agaricomycetes</taxon>
        <taxon>Agaricomycetidae</taxon>
        <taxon>Agaricales</taxon>
        <taxon>Marasmiineae</taxon>
        <taxon>Mycenaceae</taxon>
        <taxon>Mycena</taxon>
    </lineage>
</organism>
<dbReference type="Proteomes" id="UP001218188">
    <property type="component" value="Unassembled WGS sequence"/>
</dbReference>
<dbReference type="EMBL" id="JARJCM010000083">
    <property type="protein sequence ID" value="KAJ7031235.1"/>
    <property type="molecule type" value="Genomic_DNA"/>
</dbReference>
<keyword evidence="2" id="KW-1185">Reference proteome</keyword>
<reference evidence="1" key="1">
    <citation type="submission" date="2023-03" db="EMBL/GenBank/DDBJ databases">
        <title>Massive genome expansion in bonnet fungi (Mycena s.s.) driven by repeated elements and novel gene families across ecological guilds.</title>
        <authorList>
            <consortium name="Lawrence Berkeley National Laboratory"/>
            <person name="Harder C.B."/>
            <person name="Miyauchi S."/>
            <person name="Viragh M."/>
            <person name="Kuo A."/>
            <person name="Thoen E."/>
            <person name="Andreopoulos B."/>
            <person name="Lu D."/>
            <person name="Skrede I."/>
            <person name="Drula E."/>
            <person name="Henrissat B."/>
            <person name="Morin E."/>
            <person name="Kohler A."/>
            <person name="Barry K."/>
            <person name="LaButti K."/>
            <person name="Morin E."/>
            <person name="Salamov A."/>
            <person name="Lipzen A."/>
            <person name="Mereny Z."/>
            <person name="Hegedus B."/>
            <person name="Baldrian P."/>
            <person name="Stursova M."/>
            <person name="Weitz H."/>
            <person name="Taylor A."/>
            <person name="Grigoriev I.V."/>
            <person name="Nagy L.G."/>
            <person name="Martin F."/>
            <person name="Kauserud H."/>
        </authorList>
    </citation>
    <scope>NUCLEOTIDE SEQUENCE</scope>
    <source>
        <strain evidence="1">CBHHK200</strain>
    </source>
</reference>
<evidence type="ECO:0000313" key="1">
    <source>
        <dbReference type="EMBL" id="KAJ7031235.1"/>
    </source>
</evidence>